<sequence length="80" mass="9166">MELNIDLRLFEDFQCAAWDEREDAMCVLEDLLEAYVRMQSYATENGYLRRIGVAHCAAATVLRRDTAQAVRLALETGVKR</sequence>
<evidence type="ECO:0000313" key="2">
    <source>
        <dbReference type="Proteomes" id="UP001302072"/>
    </source>
</evidence>
<accession>A0ABY9YNS0</accession>
<dbReference type="Proteomes" id="UP001302072">
    <property type="component" value="Chromosome"/>
</dbReference>
<evidence type="ECO:0000313" key="1">
    <source>
        <dbReference type="EMBL" id="WNH52246.1"/>
    </source>
</evidence>
<protein>
    <submittedName>
        <fullName evidence="1">Uncharacterized protein</fullName>
    </submittedName>
</protein>
<dbReference type="RefSeq" id="WP_311191451.1">
    <property type="nucleotide sequence ID" value="NZ_CP115541.1"/>
</dbReference>
<keyword evidence="2" id="KW-1185">Reference proteome</keyword>
<proteinExistence type="predicted"/>
<name>A0ABY9YNS0_9GAMM</name>
<organism evidence="1 2">
    <name type="scientific">Stenotrophomonas oahuensis</name>
    <dbReference type="NCBI Taxonomy" id="3003271"/>
    <lineage>
        <taxon>Bacteria</taxon>
        <taxon>Pseudomonadati</taxon>
        <taxon>Pseudomonadota</taxon>
        <taxon>Gammaproteobacteria</taxon>
        <taxon>Lysobacterales</taxon>
        <taxon>Lysobacteraceae</taxon>
        <taxon>Stenotrophomonas</taxon>
    </lineage>
</organism>
<reference evidence="1 2" key="1">
    <citation type="submission" date="2022-12" db="EMBL/GenBank/DDBJ databases">
        <title>Two new species, Stenotrophomonas aracearum and Stenotrophomonas oahuensis, isolated from Anthurium (Araceae family) in Hawaii.</title>
        <authorList>
            <person name="Chunag S.C."/>
            <person name="Dobhal S."/>
            <person name="Alvarez A."/>
            <person name="Arif M."/>
        </authorList>
    </citation>
    <scope>NUCLEOTIDE SEQUENCE [LARGE SCALE GENOMIC DNA]</scope>
    <source>
        <strain evidence="1 2">A5586</strain>
    </source>
</reference>
<gene>
    <name evidence="1" type="ORF">PDM29_18220</name>
</gene>
<dbReference type="EMBL" id="CP115541">
    <property type="protein sequence ID" value="WNH52246.1"/>
    <property type="molecule type" value="Genomic_DNA"/>
</dbReference>